<keyword evidence="1" id="KW-0175">Coiled coil</keyword>
<dbReference type="RefSeq" id="WP_302721126.1">
    <property type="nucleotide sequence ID" value="NZ_JAULRU010000256.1"/>
</dbReference>
<name>A0ABU4S3D6_9GAMM</name>
<dbReference type="Pfam" id="PF10928">
    <property type="entry name" value="DUF2810"/>
    <property type="match status" value="1"/>
</dbReference>
<protein>
    <submittedName>
        <fullName evidence="2">YibL family ribosome-associated protein</fullName>
    </submittedName>
</protein>
<dbReference type="EMBL" id="JAXAFO010000061">
    <property type="protein sequence ID" value="MDX6851449.1"/>
    <property type="molecule type" value="Genomic_DNA"/>
</dbReference>
<proteinExistence type="predicted"/>
<dbReference type="InterPro" id="IPR021230">
    <property type="entry name" value="DUF2810"/>
</dbReference>
<feature type="coiled-coil region" evidence="1">
    <location>
        <begin position="23"/>
        <end position="69"/>
    </location>
</feature>
<evidence type="ECO:0000256" key="1">
    <source>
        <dbReference type="SAM" id="Coils"/>
    </source>
</evidence>
<comment type="caution">
    <text evidence="2">The sequence shown here is derived from an EMBL/GenBank/DDBJ whole genome shotgun (WGS) entry which is preliminary data.</text>
</comment>
<dbReference type="Proteomes" id="UP001273505">
    <property type="component" value="Unassembled WGS sequence"/>
</dbReference>
<evidence type="ECO:0000313" key="3">
    <source>
        <dbReference type="Proteomes" id="UP001273505"/>
    </source>
</evidence>
<dbReference type="Gene3D" id="3.30.1370.150">
    <property type="entry name" value="Uncharacterised protein PF10928, DUF2810"/>
    <property type="match status" value="1"/>
</dbReference>
<gene>
    <name evidence="2" type="ORF">SCD92_18915</name>
</gene>
<accession>A0ABU4S3D6</accession>
<keyword evidence="3" id="KW-1185">Reference proteome</keyword>
<reference evidence="2 3" key="1">
    <citation type="submission" date="2023-11" db="EMBL/GenBank/DDBJ databases">
        <title>Gilvimarinus fulvus sp. nov., isolated from the surface of Kelp.</title>
        <authorList>
            <person name="Sun Y.Y."/>
            <person name="Gong Y."/>
            <person name="Du Z.J."/>
        </authorList>
    </citation>
    <scope>NUCLEOTIDE SEQUENCE [LARGE SCALE GENOMIC DNA]</scope>
    <source>
        <strain evidence="2 3">SDUM040013</strain>
    </source>
</reference>
<dbReference type="NCBIfam" id="NF008244">
    <property type="entry name" value="PRK11020.1"/>
    <property type="match status" value="1"/>
</dbReference>
<evidence type="ECO:0000313" key="2">
    <source>
        <dbReference type="EMBL" id="MDX6851449.1"/>
    </source>
</evidence>
<sequence>MTAQACYTPNFDRYSPLNLQQSIQNLNNQLDKARRKLAAAKGRGDDVMAKQLQNDIRKLESELAANKEIKTREADKAAQDVKSMAFNRALTKQEQADMGKLKKSVKGLVVVHPLTAVGKKMGVKVVTGFAPKEF</sequence>
<organism evidence="2 3">
    <name type="scientific">Gilvimarinus gilvus</name>
    <dbReference type="NCBI Taxonomy" id="3058038"/>
    <lineage>
        <taxon>Bacteria</taxon>
        <taxon>Pseudomonadati</taxon>
        <taxon>Pseudomonadota</taxon>
        <taxon>Gammaproteobacteria</taxon>
        <taxon>Cellvibrionales</taxon>
        <taxon>Cellvibrionaceae</taxon>
        <taxon>Gilvimarinus</taxon>
    </lineage>
</organism>